<evidence type="ECO:0000313" key="2">
    <source>
        <dbReference type="EMBL" id="KAL3787405.1"/>
    </source>
</evidence>
<evidence type="ECO:0000313" key="3">
    <source>
        <dbReference type="Proteomes" id="UP001516023"/>
    </source>
</evidence>
<dbReference type="InterPro" id="IPR019349">
    <property type="entry name" value="Ribosomal_mS35_mit"/>
</dbReference>
<protein>
    <recommendedName>
        <fullName evidence="1">Small ribosomal subunit protein mS35 mitochondrial conserved domain-containing protein</fullName>
    </recommendedName>
</protein>
<dbReference type="Pfam" id="PF10213">
    <property type="entry name" value="MRP-S28"/>
    <property type="match status" value="1"/>
</dbReference>
<name>A0ABD3PH06_9STRA</name>
<gene>
    <name evidence="2" type="ORF">HJC23_001802</name>
</gene>
<feature type="domain" description="Small ribosomal subunit protein mS35 mitochondrial conserved" evidence="1">
    <location>
        <begin position="153"/>
        <end position="231"/>
    </location>
</feature>
<sequence length="246" mass="27733">MAPVRATLSRGRLVPSICSALDVSSRSLHMSMECTKALRSDPRPILSARNYHVPKSNNKSITAKKIPASTTYSALRNKVSMPFERQDGKDYISPYSDFFASIEAGRTSLGTTEEMERQVLEMKEQYLDCGIPEIALRFRTTSYGRFALPPYVSPGEHRVIVTVPLSAIPFGCPLERDILLQIVGSRYNEARDELQLSSEKFASRIENKRHLVGMIEQIVSNSRRLAKEFQDEEITESKGNTKIDEK</sequence>
<dbReference type="PANTHER" id="PTHR13490:SF0">
    <property type="entry name" value="SMALL RIBOSOMAL SUBUNIT PROTEIN MS35"/>
    <property type="match status" value="1"/>
</dbReference>
<reference evidence="2 3" key="1">
    <citation type="journal article" date="2020" name="G3 (Bethesda)">
        <title>Improved Reference Genome for Cyclotella cryptica CCMP332, a Model for Cell Wall Morphogenesis, Salinity Adaptation, and Lipid Production in Diatoms (Bacillariophyta).</title>
        <authorList>
            <person name="Roberts W.R."/>
            <person name="Downey K.M."/>
            <person name="Ruck E.C."/>
            <person name="Traller J.C."/>
            <person name="Alverson A.J."/>
        </authorList>
    </citation>
    <scope>NUCLEOTIDE SEQUENCE [LARGE SCALE GENOMIC DNA]</scope>
    <source>
        <strain evidence="2 3">CCMP332</strain>
    </source>
</reference>
<proteinExistence type="predicted"/>
<dbReference type="PANTHER" id="PTHR13490">
    <property type="entry name" value="MITOCHONDRIAL 28S RIBOSOMAL PROTEIN S28"/>
    <property type="match status" value="1"/>
</dbReference>
<organism evidence="2 3">
    <name type="scientific">Cyclotella cryptica</name>
    <dbReference type="NCBI Taxonomy" id="29204"/>
    <lineage>
        <taxon>Eukaryota</taxon>
        <taxon>Sar</taxon>
        <taxon>Stramenopiles</taxon>
        <taxon>Ochrophyta</taxon>
        <taxon>Bacillariophyta</taxon>
        <taxon>Coscinodiscophyceae</taxon>
        <taxon>Thalassiosirophycidae</taxon>
        <taxon>Stephanodiscales</taxon>
        <taxon>Stephanodiscaceae</taxon>
        <taxon>Cyclotella</taxon>
    </lineage>
</organism>
<dbReference type="EMBL" id="JABMIG020000175">
    <property type="protein sequence ID" value="KAL3787405.1"/>
    <property type="molecule type" value="Genomic_DNA"/>
</dbReference>
<dbReference type="InterPro" id="IPR039848">
    <property type="entry name" value="Ribosomal_mS35_mt"/>
</dbReference>
<dbReference type="AlphaFoldDB" id="A0ABD3PH06"/>
<accession>A0ABD3PH06</accession>
<keyword evidence="3" id="KW-1185">Reference proteome</keyword>
<evidence type="ECO:0000259" key="1">
    <source>
        <dbReference type="Pfam" id="PF10213"/>
    </source>
</evidence>
<dbReference type="Proteomes" id="UP001516023">
    <property type="component" value="Unassembled WGS sequence"/>
</dbReference>
<comment type="caution">
    <text evidence="2">The sequence shown here is derived from an EMBL/GenBank/DDBJ whole genome shotgun (WGS) entry which is preliminary data.</text>
</comment>